<accession>A0A4P9XHM3</accession>
<protein>
    <submittedName>
        <fullName evidence="3">Non-SMC mitotic condensation complex subunit 1</fullName>
    </submittedName>
</protein>
<dbReference type="AlphaFoldDB" id="A0A4P9XHM3"/>
<keyword evidence="4" id="KW-1185">Reference proteome</keyword>
<dbReference type="Proteomes" id="UP000271241">
    <property type="component" value="Unassembled WGS sequence"/>
</dbReference>
<organism evidence="3 4">
    <name type="scientific">Thamnocephalis sphaerospora</name>
    <dbReference type="NCBI Taxonomy" id="78915"/>
    <lineage>
        <taxon>Eukaryota</taxon>
        <taxon>Fungi</taxon>
        <taxon>Fungi incertae sedis</taxon>
        <taxon>Zoopagomycota</taxon>
        <taxon>Zoopagomycotina</taxon>
        <taxon>Zoopagomycetes</taxon>
        <taxon>Zoopagales</taxon>
        <taxon>Sigmoideomycetaceae</taxon>
        <taxon>Thamnocephalis</taxon>
    </lineage>
</organism>
<dbReference type="EMBL" id="KZ993258">
    <property type="protein sequence ID" value="RKP05116.1"/>
    <property type="molecule type" value="Genomic_DNA"/>
</dbReference>
<evidence type="ECO:0000313" key="4">
    <source>
        <dbReference type="Proteomes" id="UP000271241"/>
    </source>
</evidence>
<evidence type="ECO:0000259" key="2">
    <source>
        <dbReference type="Pfam" id="PF12922"/>
    </source>
</evidence>
<reference evidence="4" key="1">
    <citation type="journal article" date="2018" name="Nat. Microbiol.">
        <title>Leveraging single-cell genomics to expand the fungal tree of life.</title>
        <authorList>
            <person name="Ahrendt S.R."/>
            <person name="Quandt C.A."/>
            <person name="Ciobanu D."/>
            <person name="Clum A."/>
            <person name="Salamov A."/>
            <person name="Andreopoulos B."/>
            <person name="Cheng J.F."/>
            <person name="Woyke T."/>
            <person name="Pelin A."/>
            <person name="Henrissat B."/>
            <person name="Reynolds N.K."/>
            <person name="Benny G.L."/>
            <person name="Smith M.E."/>
            <person name="James T.Y."/>
            <person name="Grigoriev I.V."/>
        </authorList>
    </citation>
    <scope>NUCLEOTIDE SEQUENCE [LARGE SCALE GENOMIC DNA]</scope>
    <source>
        <strain evidence="4">RSA 1356</strain>
    </source>
</reference>
<feature type="domain" description="Condensin complex subunit 1 N-terminal" evidence="2">
    <location>
        <begin position="74"/>
        <end position="177"/>
    </location>
</feature>
<dbReference type="Pfam" id="PF12922">
    <property type="entry name" value="Cnd1_N"/>
    <property type="match status" value="1"/>
</dbReference>
<feature type="compositionally biased region" description="Basic residues" evidence="1">
    <location>
        <begin position="144"/>
        <end position="155"/>
    </location>
</feature>
<gene>
    <name evidence="3" type="ORF">THASP1DRAFT_33047</name>
</gene>
<sequence length="178" mass="20049">MSELNIADALLEIQEGEVDIEHDIRIAHLSAGDIHDHLNDAVDRLEESPLNVSRPELFDKLRCFVRDFSMLKPHVCNRVADVLLSGINAHIDLIAQQSKDPNCTSLAHHRDALERFAFLLQWLVSVAEARESAKNAEEVAATGRVKRGRGTRKKAATGDADDHWDWPGQRLRTLDTMR</sequence>
<evidence type="ECO:0000313" key="3">
    <source>
        <dbReference type="EMBL" id="RKP05116.1"/>
    </source>
</evidence>
<dbReference type="InterPro" id="IPR024324">
    <property type="entry name" value="Condensin_cplx_su1_N"/>
</dbReference>
<dbReference type="OrthoDB" id="436262at2759"/>
<proteinExistence type="predicted"/>
<feature type="non-terminal residue" evidence="3">
    <location>
        <position position="178"/>
    </location>
</feature>
<feature type="region of interest" description="Disordered" evidence="1">
    <location>
        <begin position="135"/>
        <end position="164"/>
    </location>
</feature>
<name>A0A4P9XHM3_9FUNG</name>
<evidence type="ECO:0000256" key="1">
    <source>
        <dbReference type="SAM" id="MobiDB-lite"/>
    </source>
</evidence>
<dbReference type="STRING" id="78915.A0A4P9XHM3"/>